<dbReference type="OrthoDB" id="9797825at2"/>
<protein>
    <submittedName>
        <fullName evidence="4">ATPase</fullName>
    </submittedName>
</protein>
<evidence type="ECO:0000313" key="5">
    <source>
        <dbReference type="Proteomes" id="UP000249524"/>
    </source>
</evidence>
<dbReference type="GO" id="GO:0043461">
    <property type="term" value="P:proton-transporting ATP synthase complex assembly"/>
    <property type="evidence" value="ECO:0007669"/>
    <property type="project" value="InterPro"/>
</dbReference>
<comment type="similarity">
    <text evidence="1">Belongs to the ATP12 family.</text>
</comment>
<dbReference type="Pfam" id="PF07542">
    <property type="entry name" value="ATP12"/>
    <property type="match status" value="1"/>
</dbReference>
<reference evidence="4 5" key="1">
    <citation type="submission" date="2018-05" db="EMBL/GenBank/DDBJ databases">
        <authorList>
            <person name="Lanie J.A."/>
            <person name="Ng W.-L."/>
            <person name="Kazmierczak K.M."/>
            <person name="Andrzejewski T.M."/>
            <person name="Davidsen T.M."/>
            <person name="Wayne K.J."/>
            <person name="Tettelin H."/>
            <person name="Glass J.I."/>
            <person name="Rusch D."/>
            <person name="Podicherti R."/>
            <person name="Tsui H.-C.T."/>
            <person name="Winkler M.E."/>
        </authorList>
    </citation>
    <scope>NUCLEOTIDE SEQUENCE [LARGE SCALE GENOMIC DNA]</scope>
    <source>
        <strain evidence="4 5">BUT-10</strain>
    </source>
</reference>
<keyword evidence="5" id="KW-1185">Reference proteome</keyword>
<keyword evidence="2" id="KW-0809">Transit peptide</keyword>
<dbReference type="PANTHER" id="PTHR21013">
    <property type="entry name" value="ATP SYNTHASE MITOCHONDRIAL F1 COMPLEX ASSEMBLY FACTOR 2/ATP12 PROTEIN, MITOCHONDRIAL PRECURSOR"/>
    <property type="match status" value="1"/>
</dbReference>
<sequence length="245" mass="26874">MSFRKGFHEPAEKPRRFYKAVTVGEADGGGFSILLDGRTLRTPKAQRLALPTRAAAEQVAEEWDAQEKTIEMAGMHATRLANTAIETIAAAREGVADQIAQYAGSDLICYFADDPAALVARQEASWGPLLARAAADEGLRFERCVGIVHREQPAETLARVREIALELDDFNLAGLAFGTSLFGSAVLGIGLHRGWLNGADAYDLSRVDEAFQEEKWGVDAEAAERAERLRGEARMLERWFRALQA</sequence>
<dbReference type="InterPro" id="IPR042272">
    <property type="entry name" value="ATP12_ATP_synth-F1-assembly_N"/>
</dbReference>
<keyword evidence="3" id="KW-0143">Chaperone</keyword>
<evidence type="ECO:0000256" key="1">
    <source>
        <dbReference type="ARBA" id="ARBA00008231"/>
    </source>
</evidence>
<organism evidence="4 5">
    <name type="scientific">Phenylobacterium kunshanense</name>
    <dbReference type="NCBI Taxonomy" id="1445034"/>
    <lineage>
        <taxon>Bacteria</taxon>
        <taxon>Pseudomonadati</taxon>
        <taxon>Pseudomonadota</taxon>
        <taxon>Alphaproteobacteria</taxon>
        <taxon>Caulobacterales</taxon>
        <taxon>Caulobacteraceae</taxon>
        <taxon>Phenylobacterium</taxon>
    </lineage>
</organism>
<gene>
    <name evidence="4" type="ORF">DJ019_04065</name>
</gene>
<proteinExistence type="inferred from homology"/>
<evidence type="ECO:0000256" key="3">
    <source>
        <dbReference type="ARBA" id="ARBA00023186"/>
    </source>
</evidence>
<dbReference type="Gene3D" id="3.30.2180.10">
    <property type="entry name" value="ATP12-like"/>
    <property type="match status" value="1"/>
</dbReference>
<dbReference type="RefSeq" id="WP_111274674.1">
    <property type="nucleotide sequence ID" value="NZ_QFYS01000001.1"/>
</dbReference>
<dbReference type="Gene3D" id="1.10.3580.10">
    <property type="entry name" value="ATP12 ATPase"/>
    <property type="match status" value="1"/>
</dbReference>
<dbReference type="AlphaFoldDB" id="A0A328BPY8"/>
<dbReference type="SUPFAM" id="SSF160909">
    <property type="entry name" value="ATP12-like"/>
    <property type="match status" value="1"/>
</dbReference>
<accession>A0A328BPY8</accession>
<dbReference type="InterPro" id="IPR011419">
    <property type="entry name" value="ATP12_ATP_synth-F1-assembly"/>
</dbReference>
<evidence type="ECO:0000313" key="4">
    <source>
        <dbReference type="EMBL" id="RAK69183.1"/>
    </source>
</evidence>
<dbReference type="InterPro" id="IPR023335">
    <property type="entry name" value="ATP12_ortho_dom_sf"/>
</dbReference>
<name>A0A328BPY8_9CAUL</name>
<evidence type="ECO:0000256" key="2">
    <source>
        <dbReference type="ARBA" id="ARBA00022946"/>
    </source>
</evidence>
<dbReference type="Proteomes" id="UP000249524">
    <property type="component" value="Unassembled WGS sequence"/>
</dbReference>
<comment type="caution">
    <text evidence="4">The sequence shown here is derived from an EMBL/GenBank/DDBJ whole genome shotgun (WGS) entry which is preliminary data.</text>
</comment>
<dbReference type="PANTHER" id="PTHR21013:SF10">
    <property type="entry name" value="ATP SYNTHASE MITOCHONDRIAL F1 COMPLEX ASSEMBLY FACTOR 2"/>
    <property type="match status" value="1"/>
</dbReference>
<dbReference type="EMBL" id="QFYS01000001">
    <property type="protein sequence ID" value="RAK69183.1"/>
    <property type="molecule type" value="Genomic_DNA"/>
</dbReference>